<protein>
    <submittedName>
        <fullName evidence="1">Uncharacterized protein</fullName>
    </submittedName>
</protein>
<dbReference type="Proteomes" id="UP001060085">
    <property type="component" value="Linkage Group LG01"/>
</dbReference>
<comment type="caution">
    <text evidence="1">The sequence shown here is derived from an EMBL/GenBank/DDBJ whole genome shotgun (WGS) entry which is preliminary data.</text>
</comment>
<gene>
    <name evidence="1" type="ORF">M9H77_02910</name>
</gene>
<evidence type="ECO:0000313" key="2">
    <source>
        <dbReference type="Proteomes" id="UP001060085"/>
    </source>
</evidence>
<dbReference type="EMBL" id="CM044701">
    <property type="protein sequence ID" value="KAI5681682.1"/>
    <property type="molecule type" value="Genomic_DNA"/>
</dbReference>
<accession>A0ACC0C9Q4</accession>
<sequence>MDENDENGADGISEADLPLKVSQPTTNGRSRGHKCFQGRKLLVTVLFIPIACRGGRCVDTGRGRSVNSNASTPSSVENIEKMKNKSENGENEATDTKKGEYRRRENNFRFREEELAANFGKKNPLYSSSIRMESIILQVILDPRVKFDYLKWVIEKMYPMNLNFVDKISPSALATAICN</sequence>
<evidence type="ECO:0000313" key="1">
    <source>
        <dbReference type="EMBL" id="KAI5681682.1"/>
    </source>
</evidence>
<keyword evidence="2" id="KW-1185">Reference proteome</keyword>
<proteinExistence type="predicted"/>
<reference evidence="2" key="1">
    <citation type="journal article" date="2023" name="Nat. Plants">
        <title>Single-cell RNA sequencing provides a high-resolution roadmap for understanding the multicellular compartmentation of specialized metabolism.</title>
        <authorList>
            <person name="Sun S."/>
            <person name="Shen X."/>
            <person name="Li Y."/>
            <person name="Li Y."/>
            <person name="Wang S."/>
            <person name="Li R."/>
            <person name="Zhang H."/>
            <person name="Shen G."/>
            <person name="Guo B."/>
            <person name="Wei J."/>
            <person name="Xu J."/>
            <person name="St-Pierre B."/>
            <person name="Chen S."/>
            <person name="Sun C."/>
        </authorList>
    </citation>
    <scope>NUCLEOTIDE SEQUENCE [LARGE SCALE GENOMIC DNA]</scope>
</reference>
<organism evidence="1 2">
    <name type="scientific">Catharanthus roseus</name>
    <name type="common">Madagascar periwinkle</name>
    <name type="synonym">Vinca rosea</name>
    <dbReference type="NCBI Taxonomy" id="4058"/>
    <lineage>
        <taxon>Eukaryota</taxon>
        <taxon>Viridiplantae</taxon>
        <taxon>Streptophyta</taxon>
        <taxon>Embryophyta</taxon>
        <taxon>Tracheophyta</taxon>
        <taxon>Spermatophyta</taxon>
        <taxon>Magnoliopsida</taxon>
        <taxon>eudicotyledons</taxon>
        <taxon>Gunneridae</taxon>
        <taxon>Pentapetalae</taxon>
        <taxon>asterids</taxon>
        <taxon>lamiids</taxon>
        <taxon>Gentianales</taxon>
        <taxon>Apocynaceae</taxon>
        <taxon>Rauvolfioideae</taxon>
        <taxon>Vinceae</taxon>
        <taxon>Catharanthinae</taxon>
        <taxon>Catharanthus</taxon>
    </lineage>
</organism>
<name>A0ACC0C9Q4_CATRO</name>